<evidence type="ECO:0000313" key="2">
    <source>
        <dbReference type="EMBL" id="KXI27696.1"/>
    </source>
</evidence>
<feature type="transmembrane region" description="Helical" evidence="1">
    <location>
        <begin position="341"/>
        <end position="358"/>
    </location>
</feature>
<comment type="caution">
    <text evidence="2">The sequence shown here is derived from an EMBL/GenBank/DDBJ whole genome shotgun (WGS) entry which is preliminary data.</text>
</comment>
<organism evidence="2 3">
    <name type="scientific">Paraglaciecola hydrolytica</name>
    <dbReference type="NCBI Taxonomy" id="1799789"/>
    <lineage>
        <taxon>Bacteria</taxon>
        <taxon>Pseudomonadati</taxon>
        <taxon>Pseudomonadota</taxon>
        <taxon>Gammaproteobacteria</taxon>
        <taxon>Alteromonadales</taxon>
        <taxon>Alteromonadaceae</taxon>
        <taxon>Paraglaciecola</taxon>
    </lineage>
</organism>
<sequence>MTQMNAPEGVERPLRDTRLDVFRAIALLMIFINHVPGQYLEYITHKNFGFSDSAEAFVLISGMSVALAYGRRFGIGERLATTLRILRRALTLYTAHIMTSLVTFAIFAGGALWFAQPELLSKINLRAVVDNTEQGLVGVVLLGHQFGYNNILSMYAAVFLMLPCYFWLYARGPHLLLAVSGTIWLCAGIWQVAPPNFLDDGYWFLNPLSWQFLFVIGFIGMLKAKNQGIGFNPILAVSAGLYLFISILWVMFSWWSIDISFGLPRVLTGFDKTFLSLTRLLHVLCAAYLLATIPVLSRWAALPLSNPLVAVGRHSLAIFIFGTILAMVGQVMLFVTGKDPIFGTLFVLLGIIAHFAYARFLDWQAAIAANAQHRSSKRTLPVTSNTNSIK</sequence>
<feature type="transmembrane region" description="Helical" evidence="1">
    <location>
        <begin position="90"/>
        <end position="115"/>
    </location>
</feature>
<feature type="transmembrane region" description="Helical" evidence="1">
    <location>
        <begin position="175"/>
        <end position="192"/>
    </location>
</feature>
<feature type="transmembrane region" description="Helical" evidence="1">
    <location>
        <begin position="151"/>
        <end position="168"/>
    </location>
</feature>
<feature type="transmembrane region" description="Helical" evidence="1">
    <location>
        <begin position="204"/>
        <end position="222"/>
    </location>
</feature>
<evidence type="ECO:0008006" key="4">
    <source>
        <dbReference type="Google" id="ProtNLM"/>
    </source>
</evidence>
<feature type="transmembrane region" description="Helical" evidence="1">
    <location>
        <begin position="21"/>
        <end position="40"/>
    </location>
</feature>
<dbReference type="InterPro" id="IPR014550">
    <property type="entry name" value="UCP028704_OpgC"/>
</dbReference>
<feature type="transmembrane region" description="Helical" evidence="1">
    <location>
        <begin position="234"/>
        <end position="257"/>
    </location>
</feature>
<dbReference type="PANTHER" id="PTHR38592">
    <property type="entry name" value="BLL4819 PROTEIN"/>
    <property type="match status" value="1"/>
</dbReference>
<keyword evidence="3" id="KW-1185">Reference proteome</keyword>
<feature type="transmembrane region" description="Helical" evidence="1">
    <location>
        <begin position="52"/>
        <end position="69"/>
    </location>
</feature>
<dbReference type="PIRSF" id="PIRSF028704">
    <property type="entry name" value="UPC028704"/>
    <property type="match status" value="1"/>
</dbReference>
<dbReference type="OrthoDB" id="9775975at2"/>
<dbReference type="STRING" id="1799789.AX660_19275"/>
<protein>
    <recommendedName>
        <fullName evidence="4">OpgC protein</fullName>
    </recommendedName>
</protein>
<accession>A0A148KN00</accession>
<evidence type="ECO:0000313" key="3">
    <source>
        <dbReference type="Proteomes" id="UP000070299"/>
    </source>
</evidence>
<proteinExistence type="predicted"/>
<dbReference type="Proteomes" id="UP000070299">
    <property type="component" value="Unassembled WGS sequence"/>
</dbReference>
<dbReference type="RefSeq" id="WP_082768962.1">
    <property type="nucleotide sequence ID" value="NZ_LSNE01000009.1"/>
</dbReference>
<evidence type="ECO:0000256" key="1">
    <source>
        <dbReference type="SAM" id="Phobius"/>
    </source>
</evidence>
<dbReference type="AlphaFoldDB" id="A0A148KN00"/>
<feature type="transmembrane region" description="Helical" evidence="1">
    <location>
        <begin position="316"/>
        <end position="335"/>
    </location>
</feature>
<dbReference type="PANTHER" id="PTHR38592:SF3">
    <property type="entry name" value="BLL4819 PROTEIN"/>
    <property type="match status" value="1"/>
</dbReference>
<keyword evidence="1" id="KW-0812">Transmembrane</keyword>
<name>A0A148KN00_9ALTE</name>
<feature type="transmembrane region" description="Helical" evidence="1">
    <location>
        <begin position="277"/>
        <end position="296"/>
    </location>
</feature>
<keyword evidence="1" id="KW-1133">Transmembrane helix</keyword>
<dbReference type="Pfam" id="PF10129">
    <property type="entry name" value="OpgC_C"/>
    <property type="match status" value="1"/>
</dbReference>
<dbReference type="EMBL" id="LSNE01000009">
    <property type="protein sequence ID" value="KXI27696.1"/>
    <property type="molecule type" value="Genomic_DNA"/>
</dbReference>
<gene>
    <name evidence="2" type="ORF">AX660_19275</name>
</gene>
<keyword evidence="1" id="KW-0472">Membrane</keyword>
<reference evidence="3" key="1">
    <citation type="submission" date="2016-02" db="EMBL/GenBank/DDBJ databases">
        <authorList>
            <person name="Schultz-Johansen M."/>
            <person name="Glaring M.A."/>
            <person name="Bech P.K."/>
            <person name="Stougaard P."/>
        </authorList>
    </citation>
    <scope>NUCLEOTIDE SEQUENCE [LARGE SCALE GENOMIC DNA]</scope>
    <source>
        <strain evidence="3">S66</strain>
    </source>
</reference>